<organism evidence="7 8">
    <name type="scientific">Raphidocelis subcapitata</name>
    <dbReference type="NCBI Taxonomy" id="307507"/>
    <lineage>
        <taxon>Eukaryota</taxon>
        <taxon>Viridiplantae</taxon>
        <taxon>Chlorophyta</taxon>
        <taxon>core chlorophytes</taxon>
        <taxon>Chlorophyceae</taxon>
        <taxon>CS clade</taxon>
        <taxon>Sphaeropleales</taxon>
        <taxon>Selenastraceae</taxon>
        <taxon>Raphidocelis</taxon>
    </lineage>
</organism>
<dbReference type="SUPFAM" id="SSF117281">
    <property type="entry name" value="Kelch motif"/>
    <property type="match status" value="2"/>
</dbReference>
<dbReference type="InterPro" id="IPR001841">
    <property type="entry name" value="Znf_RING"/>
</dbReference>
<keyword evidence="2" id="KW-0677">Repeat</keyword>
<evidence type="ECO:0000256" key="3">
    <source>
        <dbReference type="PROSITE-ProRule" id="PRU00175"/>
    </source>
</evidence>
<dbReference type="Proteomes" id="UP000247498">
    <property type="component" value="Unassembled WGS sequence"/>
</dbReference>
<dbReference type="PROSITE" id="PS50089">
    <property type="entry name" value="ZF_RING_2"/>
    <property type="match status" value="1"/>
</dbReference>
<dbReference type="OrthoDB" id="10251809at2759"/>
<feature type="region of interest" description="Disordered" evidence="5">
    <location>
        <begin position="446"/>
        <end position="472"/>
    </location>
</feature>
<dbReference type="Pfam" id="PF13920">
    <property type="entry name" value="zf-C3HC4_3"/>
    <property type="match status" value="1"/>
</dbReference>
<feature type="compositionally biased region" description="Basic and acidic residues" evidence="5">
    <location>
        <begin position="641"/>
        <end position="652"/>
    </location>
</feature>
<gene>
    <name evidence="7" type="ORF">Rsub_04611</name>
</gene>
<keyword evidence="1" id="KW-0880">Kelch repeat</keyword>
<keyword evidence="3" id="KW-0479">Metal-binding</keyword>
<feature type="region of interest" description="Disordered" evidence="5">
    <location>
        <begin position="641"/>
        <end position="699"/>
    </location>
</feature>
<evidence type="ECO:0000256" key="4">
    <source>
        <dbReference type="SAM" id="Coils"/>
    </source>
</evidence>
<evidence type="ECO:0000313" key="8">
    <source>
        <dbReference type="Proteomes" id="UP000247498"/>
    </source>
</evidence>
<dbReference type="AlphaFoldDB" id="A0A2V0P5Q7"/>
<name>A0A2V0P5Q7_9CHLO</name>
<keyword evidence="8" id="KW-1185">Reference proteome</keyword>
<reference evidence="7 8" key="1">
    <citation type="journal article" date="2018" name="Sci. Rep.">
        <title>Raphidocelis subcapitata (=Pseudokirchneriella subcapitata) provides an insight into genome evolution and environmental adaptations in the Sphaeropleales.</title>
        <authorList>
            <person name="Suzuki S."/>
            <person name="Yamaguchi H."/>
            <person name="Nakajima N."/>
            <person name="Kawachi M."/>
        </authorList>
    </citation>
    <scope>NUCLEOTIDE SEQUENCE [LARGE SCALE GENOMIC DNA]</scope>
    <source>
        <strain evidence="7 8">NIES-35</strain>
    </source>
</reference>
<evidence type="ECO:0000256" key="1">
    <source>
        <dbReference type="ARBA" id="ARBA00022441"/>
    </source>
</evidence>
<dbReference type="SUPFAM" id="SSF57850">
    <property type="entry name" value="RING/U-box"/>
    <property type="match status" value="1"/>
</dbReference>
<dbReference type="EMBL" id="BDRX01000032">
    <property type="protein sequence ID" value="GBF92507.1"/>
    <property type="molecule type" value="Genomic_DNA"/>
</dbReference>
<protein>
    <recommendedName>
        <fullName evidence="6">RING-type domain-containing protein</fullName>
    </recommendedName>
</protein>
<evidence type="ECO:0000256" key="2">
    <source>
        <dbReference type="ARBA" id="ARBA00022737"/>
    </source>
</evidence>
<dbReference type="Pfam" id="PF24681">
    <property type="entry name" value="Kelch_KLHDC2_KLHL20_DRC7"/>
    <property type="match status" value="2"/>
</dbReference>
<dbReference type="Gene3D" id="2.120.10.80">
    <property type="entry name" value="Kelch-type beta propeller"/>
    <property type="match status" value="3"/>
</dbReference>
<dbReference type="STRING" id="307507.A0A2V0P5Q7"/>
<comment type="caution">
    <text evidence="7">The sequence shown here is derived from an EMBL/GenBank/DDBJ whole genome shotgun (WGS) entry which is preliminary data.</text>
</comment>
<feature type="domain" description="RING-type" evidence="6">
    <location>
        <begin position="883"/>
        <end position="916"/>
    </location>
</feature>
<dbReference type="Gene3D" id="3.30.40.10">
    <property type="entry name" value="Zinc/RING finger domain, C3HC4 (zinc finger)"/>
    <property type="match status" value="1"/>
</dbReference>
<feature type="coiled-coil region" evidence="4">
    <location>
        <begin position="530"/>
        <end position="581"/>
    </location>
</feature>
<accession>A0A2V0P5Q7</accession>
<keyword evidence="3" id="KW-0862">Zinc</keyword>
<evidence type="ECO:0000313" key="7">
    <source>
        <dbReference type="EMBL" id="GBF92507.1"/>
    </source>
</evidence>
<sequence>MAPVGQAHCGARPDARGDGGLSGAAPNEETLLFSFPVTGGNVPVARWAHAAAAVGSLLFAYGGVGQVVLDDLAVLDVDLMTWRALKPRAASPRDRPGKLHAAAMAAAGGTLWLFGGQQGRKFLRELYALDTDAMSWALAAPAGPAPPARAGHTLTAVDGAGVFLFGGQGKKLFDDLHVLAVPQPAVAGRARGAEGSLSACSAGSGASGSSGAASGAGLGGAPAAAPACEWVEVKARGKGPSPRRGHSTTWDGGDSLVCFGGSTSGSTDNGVWVYSISRREWATPAVRGAVPSPRTHHSAVLLRPGQLLVFGGCNAQGVFFQDAYLLDLSTWTWSRPAALGALPAARYHHSCTRVGRRTVIYGGINPRQAFDGVVLVESSPALGGGELAAAADELCRMSMSSAASDGGASSAIGPSAGVSVYGGSSLHGSSAYAAYSAAHPPSAPPSLAGGGAAGGAGAPSPAASPPQAGPSLAGAAAAAAGASAASPPAPPSVASSCGGAFSLLGGDAMRLQLRDLLVKRHLEDLQISSARRAEELISSLERERNEKAAAERELLQTHLVLAEAEERARAGRRRAEEAAARGARDAAEAEAARGAAAEAAAAAAALGRQLAEANALLDSVGRELGLLSSRHHRLKLEHAALQRARDRDRDRAAAQAAAGEQQRPRPRSSGPADEPQTGSDEDDGGAAGPASGGSGPAPAAAAADSAAAELCLHAQPAAGCLLCAVQRYLSATQQLLANGTAGAAGAGAPAAVPGVPLPAQAAVDAGAGAVAAGGAGDDAASLQRQLAAARAALAESQAARAAAERAARASSAAADAAAGDAAELRSALARLGGDRLALAACGASELRDLEARLDAASRVVRDLVVERTVAELQRSSAAESALCTVCMERRKELVFDCGHTLCVECGEALPMCPFCRKDVTARIRLFQ</sequence>
<dbReference type="CDD" id="cd16520">
    <property type="entry name" value="RING-HC_MIBs-like"/>
    <property type="match status" value="1"/>
</dbReference>
<evidence type="ECO:0000259" key="6">
    <source>
        <dbReference type="PROSITE" id="PS50089"/>
    </source>
</evidence>
<dbReference type="InParanoid" id="A0A2V0P5Q7"/>
<dbReference type="PANTHER" id="PTHR46093">
    <property type="entry name" value="ACYL-COA-BINDING DOMAIN-CONTAINING PROTEIN 5"/>
    <property type="match status" value="1"/>
</dbReference>
<proteinExistence type="predicted"/>
<feature type="compositionally biased region" description="Gly residues" evidence="5">
    <location>
        <begin position="685"/>
        <end position="695"/>
    </location>
</feature>
<keyword evidence="3" id="KW-0863">Zinc-finger</keyword>
<dbReference type="PANTHER" id="PTHR46093:SF3">
    <property type="entry name" value="ACYL-COA-BINDING DOMAIN-CONTAINING PROTEIN 4"/>
    <property type="match status" value="1"/>
</dbReference>
<feature type="coiled-coil region" evidence="4">
    <location>
        <begin position="779"/>
        <end position="806"/>
    </location>
</feature>
<feature type="region of interest" description="Disordered" evidence="5">
    <location>
        <begin position="1"/>
        <end position="21"/>
    </location>
</feature>
<feature type="compositionally biased region" description="Gly residues" evidence="5">
    <location>
        <begin position="448"/>
        <end position="457"/>
    </location>
</feature>
<evidence type="ECO:0000256" key="5">
    <source>
        <dbReference type="SAM" id="MobiDB-lite"/>
    </source>
</evidence>
<keyword evidence="4" id="KW-0175">Coiled coil</keyword>
<dbReference type="InterPro" id="IPR015915">
    <property type="entry name" value="Kelch-typ_b-propeller"/>
</dbReference>
<dbReference type="InterPro" id="IPR013083">
    <property type="entry name" value="Znf_RING/FYVE/PHD"/>
</dbReference>
<dbReference type="GO" id="GO:0008270">
    <property type="term" value="F:zinc ion binding"/>
    <property type="evidence" value="ECO:0007669"/>
    <property type="project" value="UniProtKB-KW"/>
</dbReference>